<keyword evidence="2" id="KW-0723">Serine/threonine-protein kinase</keyword>
<dbReference type="FunFam" id="3.30.200.20:FF:000548">
    <property type="entry name" value="Z-DNA binding protein kinase"/>
    <property type="match status" value="1"/>
</dbReference>
<feature type="domain" description="DRBM" evidence="13">
    <location>
        <begin position="6"/>
        <end position="74"/>
    </location>
</feature>
<feature type="domain" description="DRBM" evidence="13">
    <location>
        <begin position="213"/>
        <end position="281"/>
    </location>
</feature>
<comment type="caution">
    <text evidence="14">The sequence shown here is derived from an EMBL/GenBank/DDBJ whole genome shotgun (WGS) entry which is preliminary data.</text>
</comment>
<dbReference type="CDD" id="cd20314">
    <property type="entry name" value="DSRM_EIF2AK2"/>
    <property type="match status" value="1"/>
</dbReference>
<evidence type="ECO:0000256" key="4">
    <source>
        <dbReference type="ARBA" id="ARBA00022679"/>
    </source>
</evidence>
<evidence type="ECO:0000256" key="1">
    <source>
        <dbReference type="ARBA" id="ARBA00012513"/>
    </source>
</evidence>
<gene>
    <name evidence="14" type="primary">EIF2AK2</name>
    <name evidence="14" type="ORF">AMEX_G9276</name>
</gene>
<dbReference type="SUPFAM" id="SSF54768">
    <property type="entry name" value="dsRNA-binding domain-like"/>
    <property type="match status" value="3"/>
</dbReference>
<dbReference type="SUPFAM" id="SSF56112">
    <property type="entry name" value="Protein kinase-like (PK-like)"/>
    <property type="match status" value="1"/>
</dbReference>
<evidence type="ECO:0000313" key="15">
    <source>
        <dbReference type="Proteomes" id="UP000752171"/>
    </source>
</evidence>
<feature type="binding site" evidence="10">
    <location>
        <position position="427"/>
    </location>
    <ligand>
        <name>ATP</name>
        <dbReference type="ChEBI" id="CHEBI:30616"/>
    </ligand>
</feature>
<accession>A0A8T2LSZ2</accession>
<dbReference type="InterPro" id="IPR050339">
    <property type="entry name" value="CC_SR_Kinase"/>
</dbReference>
<keyword evidence="7 10" id="KW-0067">ATP-binding</keyword>
<dbReference type="InterPro" id="IPR008271">
    <property type="entry name" value="Ser/Thr_kinase_AS"/>
</dbReference>
<dbReference type="GO" id="GO:0005524">
    <property type="term" value="F:ATP binding"/>
    <property type="evidence" value="ECO:0007669"/>
    <property type="project" value="UniProtKB-UniRule"/>
</dbReference>
<organism evidence="14 15">
    <name type="scientific">Astyanax mexicanus</name>
    <name type="common">Blind cave fish</name>
    <name type="synonym">Astyanax fasciatus mexicanus</name>
    <dbReference type="NCBI Taxonomy" id="7994"/>
    <lineage>
        <taxon>Eukaryota</taxon>
        <taxon>Metazoa</taxon>
        <taxon>Chordata</taxon>
        <taxon>Craniata</taxon>
        <taxon>Vertebrata</taxon>
        <taxon>Euteleostomi</taxon>
        <taxon>Actinopterygii</taxon>
        <taxon>Neopterygii</taxon>
        <taxon>Teleostei</taxon>
        <taxon>Ostariophysi</taxon>
        <taxon>Characiformes</taxon>
        <taxon>Characoidei</taxon>
        <taxon>Acestrorhamphidae</taxon>
        <taxon>Acestrorhamphinae</taxon>
        <taxon>Astyanax</taxon>
    </lineage>
</organism>
<dbReference type="Pfam" id="PF00069">
    <property type="entry name" value="Pkinase"/>
    <property type="match status" value="1"/>
</dbReference>
<dbReference type="Pfam" id="PF00035">
    <property type="entry name" value="dsrm"/>
    <property type="match status" value="3"/>
</dbReference>
<evidence type="ECO:0000256" key="7">
    <source>
        <dbReference type="ARBA" id="ARBA00022840"/>
    </source>
</evidence>
<feature type="region of interest" description="Disordered" evidence="11">
    <location>
        <begin position="282"/>
        <end position="387"/>
    </location>
</feature>
<keyword evidence="4" id="KW-0808">Transferase</keyword>
<dbReference type="GO" id="GO:0004694">
    <property type="term" value="F:eukaryotic translation initiation factor 2alpha kinase activity"/>
    <property type="evidence" value="ECO:0007669"/>
    <property type="project" value="TreeGrafter"/>
</dbReference>
<dbReference type="CDD" id="cd19903">
    <property type="entry name" value="DSRM_EIF2AK2_rpt1"/>
    <property type="match status" value="2"/>
</dbReference>
<dbReference type="PROSITE" id="PS50137">
    <property type="entry name" value="DS_RBD"/>
    <property type="match status" value="3"/>
</dbReference>
<evidence type="ECO:0000259" key="12">
    <source>
        <dbReference type="PROSITE" id="PS50011"/>
    </source>
</evidence>
<dbReference type="Gene3D" id="1.10.510.10">
    <property type="entry name" value="Transferase(Phosphotransferase) domain 1"/>
    <property type="match status" value="1"/>
</dbReference>
<dbReference type="EC" id="2.7.11.1" evidence="1"/>
<dbReference type="PANTHER" id="PTHR11042">
    <property type="entry name" value="EUKARYOTIC TRANSLATION INITIATION FACTOR 2-ALPHA KINASE EIF2-ALPHA KINASE -RELATED"/>
    <property type="match status" value="1"/>
</dbReference>
<evidence type="ECO:0000256" key="10">
    <source>
        <dbReference type="PROSITE-ProRule" id="PRU10141"/>
    </source>
</evidence>
<sequence length="688" mass="77061">MASSSNYIALLNERTQKAGLTYRFEDVDTKGPDHSKIFTVRAVVNNKPYPEGVGRNKKEARQNAAKNALSLIQEEEPASTAKVVVTSPCSLDGLPKLTQANFTCWLNEYGQKMRLNFKFVESMPLDSNNQIQYACKFVCGDKEYPTAVCRVKRDAKEEAAKLVYKAINGENNAEVPGERTNETQQPSMSDLGFSLTGLSLSHSLSESSGLDNNFIGLLNHYCQKSGQACDFKLVDKRGPAHNPEFVYKVVINKIEYPEGRGKTAKQSQQRAAELAWNTLLRSDSQTSSMSSDSKDKPPSFASTLESKDDTSSKTPPISQDSRYSVEFKDSSAHPLRPAPVQSPVDFKNKESKIRLAANFPNSPNVKQDKPPVIKPSKPSAGSPASNSTVKSKFFLENFHSISKLGKGGFGRVFKARKVIEQKDYAVKIVKYTSKALREVAALAELVHPNIVRYHTSWIEETAYQYESSESSTSTSSSEGSFLYIQMELCEGDTLQFWIETENTKDPSPERRQEAAKIMTQVLKAVEYIHSVNLIHRDLKPANIMFTKEKVLKVGDFGLVTAAETDSDEALLERTNRTGTPSYMSPEQVNQSSYDKKVDIFPLGLIYFELLWNLKTGHEKAEVWKDVRSRKLPEDFSKKFMLESKLIEQMLSASPEERPDASDLLAKLDAFKKPALRSDQNTKNENRTY</sequence>
<dbReference type="GO" id="GO:0003725">
    <property type="term" value="F:double-stranded RNA binding"/>
    <property type="evidence" value="ECO:0007669"/>
    <property type="project" value="InterPro"/>
</dbReference>
<feature type="compositionally biased region" description="Polar residues" evidence="11">
    <location>
        <begin position="312"/>
        <end position="322"/>
    </location>
</feature>
<evidence type="ECO:0000256" key="11">
    <source>
        <dbReference type="SAM" id="MobiDB-lite"/>
    </source>
</evidence>
<evidence type="ECO:0000259" key="13">
    <source>
        <dbReference type="PROSITE" id="PS50137"/>
    </source>
</evidence>
<dbReference type="PROSITE" id="PS50011">
    <property type="entry name" value="PROTEIN_KINASE_DOM"/>
    <property type="match status" value="1"/>
</dbReference>
<evidence type="ECO:0000256" key="2">
    <source>
        <dbReference type="ARBA" id="ARBA00022527"/>
    </source>
</evidence>
<evidence type="ECO:0000256" key="6">
    <source>
        <dbReference type="ARBA" id="ARBA00022777"/>
    </source>
</evidence>
<keyword evidence="9" id="KW-0694">RNA-binding</keyword>
<feature type="compositionally biased region" description="Low complexity" evidence="11">
    <location>
        <begin position="374"/>
        <end position="387"/>
    </location>
</feature>
<dbReference type="InterPro" id="IPR017441">
    <property type="entry name" value="Protein_kinase_ATP_BS"/>
</dbReference>
<keyword evidence="5 10" id="KW-0547">Nucleotide-binding</keyword>
<dbReference type="OrthoDB" id="341578at2759"/>
<evidence type="ECO:0000256" key="5">
    <source>
        <dbReference type="ARBA" id="ARBA00022741"/>
    </source>
</evidence>
<dbReference type="InterPro" id="IPR044452">
    <property type="entry name" value="EIF2AK2_DSRM_1"/>
</dbReference>
<dbReference type="InterPro" id="IPR011009">
    <property type="entry name" value="Kinase-like_dom_sf"/>
</dbReference>
<dbReference type="PROSITE" id="PS00107">
    <property type="entry name" value="PROTEIN_KINASE_ATP"/>
    <property type="match status" value="1"/>
</dbReference>
<name>A0A8T2LSZ2_ASTMX</name>
<dbReference type="SMART" id="SM00220">
    <property type="entry name" value="S_TKc"/>
    <property type="match status" value="1"/>
</dbReference>
<dbReference type="Proteomes" id="UP000752171">
    <property type="component" value="Unassembled WGS sequence"/>
</dbReference>
<dbReference type="InterPro" id="IPR014720">
    <property type="entry name" value="dsRBD_dom"/>
</dbReference>
<feature type="compositionally biased region" description="Low complexity" evidence="11">
    <location>
        <begin position="282"/>
        <end position="291"/>
    </location>
</feature>
<evidence type="ECO:0000256" key="8">
    <source>
        <dbReference type="ARBA" id="ARBA00037982"/>
    </source>
</evidence>
<keyword evidence="3" id="KW-0597">Phosphoprotein</keyword>
<keyword evidence="6 14" id="KW-0418">Kinase</keyword>
<dbReference type="Gene3D" id="3.30.160.20">
    <property type="match status" value="3"/>
</dbReference>
<dbReference type="PANTHER" id="PTHR11042:SF194">
    <property type="entry name" value="DOUBLE-STRANDED RNA ACTIVATED PROTEIN KINASE"/>
    <property type="match status" value="1"/>
</dbReference>
<dbReference type="GO" id="GO:0005737">
    <property type="term" value="C:cytoplasm"/>
    <property type="evidence" value="ECO:0007669"/>
    <property type="project" value="TreeGrafter"/>
</dbReference>
<feature type="domain" description="DRBM" evidence="13">
    <location>
        <begin position="101"/>
        <end position="169"/>
    </location>
</feature>
<dbReference type="InterPro" id="IPR000719">
    <property type="entry name" value="Prot_kinase_dom"/>
</dbReference>
<evidence type="ECO:0000256" key="9">
    <source>
        <dbReference type="PROSITE-ProRule" id="PRU00266"/>
    </source>
</evidence>
<dbReference type="PROSITE" id="PS00108">
    <property type="entry name" value="PROTEIN_KINASE_ST"/>
    <property type="match status" value="1"/>
</dbReference>
<proteinExistence type="inferred from homology"/>
<comment type="similarity">
    <text evidence="8">Belongs to the protein kinase superfamily. Ser/Thr protein kinase family. GCN2 subfamily.</text>
</comment>
<dbReference type="AlphaFoldDB" id="A0A8T2LSZ2"/>
<dbReference type="EMBL" id="JAICCE010000007">
    <property type="protein sequence ID" value="KAG9274829.1"/>
    <property type="molecule type" value="Genomic_DNA"/>
</dbReference>
<dbReference type="FunFam" id="1.10.510.10:FF:000251">
    <property type="entry name" value="eukaryotic translation initiation factor 2-alpha kinase 3"/>
    <property type="match status" value="1"/>
</dbReference>
<feature type="domain" description="Protein kinase" evidence="12">
    <location>
        <begin position="398"/>
        <end position="675"/>
    </location>
</feature>
<dbReference type="GO" id="GO:0005634">
    <property type="term" value="C:nucleus"/>
    <property type="evidence" value="ECO:0007669"/>
    <property type="project" value="TreeGrafter"/>
</dbReference>
<evidence type="ECO:0000256" key="3">
    <source>
        <dbReference type="ARBA" id="ARBA00022553"/>
    </source>
</evidence>
<dbReference type="SMART" id="SM00358">
    <property type="entry name" value="DSRM"/>
    <property type="match status" value="3"/>
</dbReference>
<dbReference type="Gene3D" id="3.30.200.20">
    <property type="entry name" value="Phosphorylase Kinase, domain 1"/>
    <property type="match status" value="1"/>
</dbReference>
<evidence type="ECO:0000313" key="14">
    <source>
        <dbReference type="EMBL" id="KAG9274829.1"/>
    </source>
</evidence>
<reference evidence="14 15" key="1">
    <citation type="submission" date="2021-07" db="EMBL/GenBank/DDBJ databases">
        <authorList>
            <person name="Imarazene B."/>
            <person name="Zahm M."/>
            <person name="Klopp C."/>
            <person name="Cabau C."/>
            <person name="Beille S."/>
            <person name="Jouanno E."/>
            <person name="Castinel A."/>
            <person name="Lluch J."/>
            <person name="Gil L."/>
            <person name="Kuchtly C."/>
            <person name="Lopez Roques C."/>
            <person name="Donnadieu C."/>
            <person name="Parrinello H."/>
            <person name="Journot L."/>
            <person name="Du K."/>
            <person name="Schartl M."/>
            <person name="Retaux S."/>
            <person name="Guiguen Y."/>
        </authorList>
    </citation>
    <scope>NUCLEOTIDE SEQUENCE [LARGE SCALE GENOMIC DNA]</scope>
    <source>
        <strain evidence="14">Pach_M1</strain>
        <tissue evidence="14">Testis</tissue>
    </source>
</reference>
<protein>
    <recommendedName>
        <fullName evidence="1">non-specific serine/threonine protein kinase</fullName>
        <ecNumber evidence="1">2.7.11.1</ecNumber>
    </recommendedName>
</protein>